<protein>
    <submittedName>
        <fullName evidence="2">Type IX secretion system membrane protein PorP/SprF</fullName>
    </submittedName>
</protein>
<dbReference type="InterPro" id="IPR019861">
    <property type="entry name" value="PorP/SprF_Bacteroidetes"/>
</dbReference>
<evidence type="ECO:0000313" key="2">
    <source>
        <dbReference type="EMBL" id="UYW00748.1"/>
    </source>
</evidence>
<sequence length="335" mass="37921">MVAVKRFLIGLFLLFFAVSPAQEGISVYSDYLSDNYYLLFPSMAGAANCAKLRITARQQWFGQPNAPQLQTLSFNSKMAEDSNSGIGLVMYNDQNGFHSQRGAKATFAHHLIFNYGNEDLNQFSFGLSAGFDQTTLDQTRFTSEAIHDPNVSQSMLVKGNDFNVDFGFSYFYGDFYSHAVVKNALGTKRKIYSDYESFNMRKFIGALGYTFGDREKLWYEPSVLFQYTEHTKGKTLDLNLKLYKPLQNGTLWGGISYRNGFDATEYLTAGKLAEQKLQYITPFVGVNMGKFMISYSYSYVMGDVAFDTSGFHQLTIGFDFLCKRQRFLCNCPGVN</sequence>
<name>A0ABY6M0M9_9FLAO</name>
<evidence type="ECO:0000256" key="1">
    <source>
        <dbReference type="SAM" id="SignalP"/>
    </source>
</evidence>
<feature type="signal peptide" evidence="1">
    <location>
        <begin position="1"/>
        <end position="23"/>
    </location>
</feature>
<dbReference type="Proteomes" id="UP001163328">
    <property type="component" value="Chromosome"/>
</dbReference>
<feature type="chain" id="PRO_5046015270" evidence="1">
    <location>
        <begin position="24"/>
        <end position="335"/>
    </location>
</feature>
<proteinExistence type="predicted"/>
<evidence type="ECO:0000313" key="3">
    <source>
        <dbReference type="Proteomes" id="UP001163328"/>
    </source>
</evidence>
<keyword evidence="1" id="KW-0732">Signal</keyword>
<keyword evidence="3" id="KW-1185">Reference proteome</keyword>
<dbReference type="Pfam" id="PF11751">
    <property type="entry name" value="PorP_SprF"/>
    <property type="match status" value="1"/>
</dbReference>
<dbReference type="NCBIfam" id="TIGR03519">
    <property type="entry name" value="T9SS_PorP_fam"/>
    <property type="match status" value="1"/>
</dbReference>
<dbReference type="RefSeq" id="WP_264432826.1">
    <property type="nucleotide sequence ID" value="NZ_CP081495.1"/>
</dbReference>
<dbReference type="EMBL" id="CP081495">
    <property type="protein sequence ID" value="UYW00748.1"/>
    <property type="molecule type" value="Genomic_DNA"/>
</dbReference>
<accession>A0ABY6M0M9</accession>
<organism evidence="2 3">
    <name type="scientific">Flavobacterium agricola</name>
    <dbReference type="NCBI Taxonomy" id="2870839"/>
    <lineage>
        <taxon>Bacteria</taxon>
        <taxon>Pseudomonadati</taxon>
        <taxon>Bacteroidota</taxon>
        <taxon>Flavobacteriia</taxon>
        <taxon>Flavobacteriales</taxon>
        <taxon>Flavobacteriaceae</taxon>
        <taxon>Flavobacterium</taxon>
    </lineage>
</organism>
<reference evidence="2" key="1">
    <citation type="submission" date="2021-08" db="EMBL/GenBank/DDBJ databases">
        <title>Flavobacterium sp. strain CC-SYL302.</title>
        <authorList>
            <person name="Lin S.-Y."/>
            <person name="Lee T.-H."/>
            <person name="Young C.-C."/>
        </authorList>
    </citation>
    <scope>NUCLEOTIDE SEQUENCE</scope>
    <source>
        <strain evidence="2">CC-SYL302</strain>
    </source>
</reference>
<gene>
    <name evidence="2" type="ORF">K5I29_09490</name>
</gene>